<dbReference type="GO" id="GO:0004930">
    <property type="term" value="F:G protein-coupled receptor activity"/>
    <property type="evidence" value="ECO:0007669"/>
    <property type="project" value="InterPro"/>
</dbReference>
<evidence type="ECO:0000256" key="2">
    <source>
        <dbReference type="ARBA" id="ARBA00022692"/>
    </source>
</evidence>
<protein>
    <recommendedName>
        <fullName evidence="6">G-protein coupled receptors family 2 profile 2 domain-containing protein</fullName>
    </recommendedName>
</protein>
<feature type="transmembrane region" description="Helical" evidence="5">
    <location>
        <begin position="130"/>
        <end position="153"/>
    </location>
</feature>
<dbReference type="Pfam" id="PF00002">
    <property type="entry name" value="7tm_2"/>
    <property type="match status" value="1"/>
</dbReference>
<feature type="transmembrane region" description="Helical" evidence="5">
    <location>
        <begin position="98"/>
        <end position="118"/>
    </location>
</feature>
<evidence type="ECO:0000313" key="8">
    <source>
        <dbReference type="Proteomes" id="UP001487740"/>
    </source>
</evidence>
<keyword evidence="2 5" id="KW-0812">Transmembrane</keyword>
<evidence type="ECO:0000259" key="6">
    <source>
        <dbReference type="PROSITE" id="PS50261"/>
    </source>
</evidence>
<dbReference type="InterPro" id="IPR000832">
    <property type="entry name" value="GPCR_2_secretin-like"/>
</dbReference>
<evidence type="ECO:0000256" key="4">
    <source>
        <dbReference type="ARBA" id="ARBA00023136"/>
    </source>
</evidence>
<keyword evidence="4 5" id="KW-0472">Membrane</keyword>
<comment type="subcellular location">
    <subcellularLocation>
        <location evidence="1">Membrane</location>
        <topology evidence="1">Multi-pass membrane protein</topology>
    </subcellularLocation>
</comment>
<organism evidence="7 8">
    <name type="scientific">Scylla paramamosain</name>
    <name type="common">Mud crab</name>
    <dbReference type="NCBI Taxonomy" id="85552"/>
    <lineage>
        <taxon>Eukaryota</taxon>
        <taxon>Metazoa</taxon>
        <taxon>Ecdysozoa</taxon>
        <taxon>Arthropoda</taxon>
        <taxon>Crustacea</taxon>
        <taxon>Multicrustacea</taxon>
        <taxon>Malacostraca</taxon>
        <taxon>Eumalacostraca</taxon>
        <taxon>Eucarida</taxon>
        <taxon>Decapoda</taxon>
        <taxon>Pleocyemata</taxon>
        <taxon>Brachyura</taxon>
        <taxon>Eubrachyura</taxon>
        <taxon>Portunoidea</taxon>
        <taxon>Portunidae</taxon>
        <taxon>Portuninae</taxon>
        <taxon>Scylla</taxon>
    </lineage>
</organism>
<dbReference type="CDD" id="cd15039">
    <property type="entry name" value="7tmB3_Methuselah-like"/>
    <property type="match status" value="1"/>
</dbReference>
<proteinExistence type="predicted"/>
<feature type="transmembrane region" description="Helical" evidence="5">
    <location>
        <begin position="184"/>
        <end position="206"/>
    </location>
</feature>
<keyword evidence="3 5" id="KW-1133">Transmembrane helix</keyword>
<dbReference type="PROSITE" id="PS50261">
    <property type="entry name" value="G_PROTEIN_RECEP_F2_4"/>
    <property type="match status" value="1"/>
</dbReference>
<name>A0AAW0SIW6_SCYPA</name>
<dbReference type="Gene3D" id="1.20.1070.10">
    <property type="entry name" value="Rhodopsin 7-helix transmembrane proteins"/>
    <property type="match status" value="1"/>
</dbReference>
<dbReference type="InterPro" id="IPR052808">
    <property type="entry name" value="GPCR_Mth-like"/>
</dbReference>
<dbReference type="PANTHER" id="PTHR46953:SF1">
    <property type="entry name" value="G-PROTEIN COUPLED RECEPTOR MTH-LIKE 1-RELATED"/>
    <property type="match status" value="1"/>
</dbReference>
<dbReference type="InterPro" id="IPR017981">
    <property type="entry name" value="GPCR_2-like_7TM"/>
</dbReference>
<feature type="transmembrane region" description="Helical" evidence="5">
    <location>
        <begin position="314"/>
        <end position="333"/>
    </location>
</feature>
<dbReference type="GO" id="GO:0007166">
    <property type="term" value="P:cell surface receptor signaling pathway"/>
    <property type="evidence" value="ECO:0007669"/>
    <property type="project" value="InterPro"/>
</dbReference>
<feature type="transmembrane region" description="Helical" evidence="5">
    <location>
        <begin position="289"/>
        <end position="308"/>
    </location>
</feature>
<accession>A0AAW0SIW6</accession>
<comment type="caution">
    <text evidence="7">The sequence shown here is derived from an EMBL/GenBank/DDBJ whole genome shotgun (WGS) entry which is preliminary data.</text>
</comment>
<dbReference type="EMBL" id="JARAKH010000141">
    <property type="protein sequence ID" value="KAK8375046.1"/>
    <property type="molecule type" value="Genomic_DNA"/>
</dbReference>
<dbReference type="PANTHER" id="PTHR46953">
    <property type="entry name" value="G-PROTEIN COUPLED RECEPTOR MTH-LIKE 1-RELATED"/>
    <property type="match status" value="1"/>
</dbReference>
<dbReference type="Proteomes" id="UP001487740">
    <property type="component" value="Unassembled WGS sequence"/>
</dbReference>
<evidence type="ECO:0000256" key="1">
    <source>
        <dbReference type="ARBA" id="ARBA00004141"/>
    </source>
</evidence>
<reference evidence="7 8" key="1">
    <citation type="submission" date="2023-03" db="EMBL/GenBank/DDBJ databases">
        <title>High-quality genome of Scylla paramamosain provides insights in environmental adaptation.</title>
        <authorList>
            <person name="Zhang L."/>
        </authorList>
    </citation>
    <scope>NUCLEOTIDE SEQUENCE [LARGE SCALE GENOMIC DNA]</scope>
    <source>
        <strain evidence="7">LZ_2023a</strain>
        <tissue evidence="7">Muscle</tissue>
    </source>
</reference>
<dbReference type="AlphaFoldDB" id="A0AAW0SIW6"/>
<feature type="domain" description="G-protein coupled receptors family 2 profile 2" evidence="6">
    <location>
        <begin position="128"/>
        <end position="336"/>
    </location>
</feature>
<keyword evidence="8" id="KW-1185">Reference proteome</keyword>
<evidence type="ECO:0000256" key="5">
    <source>
        <dbReference type="SAM" id="Phobius"/>
    </source>
</evidence>
<feature type="transmembrane region" description="Helical" evidence="5">
    <location>
        <begin position="239"/>
        <end position="268"/>
    </location>
</feature>
<evidence type="ECO:0000256" key="3">
    <source>
        <dbReference type="ARBA" id="ARBA00022989"/>
    </source>
</evidence>
<gene>
    <name evidence="7" type="ORF">O3P69_017358</name>
</gene>
<sequence length="362" mass="41493">MSIQFYGIYGQPVTAPSDMVMLGDMVPDCGGVKFQGYKNGMLYHLLVNGELLIPESGLTFGMDQYCMEDRYQNGKHLPLFLICQGGNTVMKVKNRLQIFGDMVTIIFLTVTTVFHILIPSLRDTQDLCFIFHIVAMGIIFNYSFLAMFFWLNIMCFDIWRVIRQTTRGIPLIGILSNGTKKFRLYCLFGWGVPLVVTAVASIIYLLPEEHTKNLTVPRFGRDICWLTGEMELLVYCYSFVGALFILDLILIGHTMVMLFQAGNAFMYFSKQVSGNAFNRKYIEAFWQRFSLFVLMVLCWTTDLLSWKIPPKEIWLVTDIINSLQGFLVFIIFISNAKRRGMVRDLFKKAPLPCFKATPLTSN</sequence>
<evidence type="ECO:0000313" key="7">
    <source>
        <dbReference type="EMBL" id="KAK8375046.1"/>
    </source>
</evidence>
<dbReference type="GO" id="GO:0016020">
    <property type="term" value="C:membrane"/>
    <property type="evidence" value="ECO:0007669"/>
    <property type="project" value="UniProtKB-SubCell"/>
</dbReference>